<organism evidence="15 16">
    <name type="scientific">Terfezia boudieri ATCC MYA-4762</name>
    <dbReference type="NCBI Taxonomy" id="1051890"/>
    <lineage>
        <taxon>Eukaryota</taxon>
        <taxon>Fungi</taxon>
        <taxon>Dikarya</taxon>
        <taxon>Ascomycota</taxon>
        <taxon>Pezizomycotina</taxon>
        <taxon>Pezizomycetes</taxon>
        <taxon>Pezizales</taxon>
        <taxon>Pezizaceae</taxon>
        <taxon>Terfezia</taxon>
    </lineage>
</organism>
<dbReference type="CDD" id="cd17955">
    <property type="entry name" value="DEADc_DDX49"/>
    <property type="match status" value="1"/>
</dbReference>
<dbReference type="GO" id="GO:0010467">
    <property type="term" value="P:gene expression"/>
    <property type="evidence" value="ECO:0007669"/>
    <property type="project" value="UniProtKB-ARBA"/>
</dbReference>
<dbReference type="InParanoid" id="A0A3N4LU19"/>
<dbReference type="GO" id="GO:0016787">
    <property type="term" value="F:hydrolase activity"/>
    <property type="evidence" value="ECO:0007669"/>
    <property type="project" value="UniProtKB-KW"/>
</dbReference>
<evidence type="ECO:0000259" key="14">
    <source>
        <dbReference type="PROSITE" id="PS51195"/>
    </source>
</evidence>
<gene>
    <name evidence="15" type="ORF">L211DRAFT_838048</name>
</gene>
<dbReference type="STRING" id="1051890.A0A3N4LU19"/>
<dbReference type="AlphaFoldDB" id="A0A3N4LU19"/>
<dbReference type="PANTHER" id="PTHR47959:SF24">
    <property type="entry name" value="ATP-DEPENDENT RNA HELICASE"/>
    <property type="match status" value="1"/>
</dbReference>
<dbReference type="Pfam" id="PF00270">
    <property type="entry name" value="DEAD"/>
    <property type="match status" value="1"/>
</dbReference>
<keyword evidence="6 10" id="KW-0067">ATP-binding</keyword>
<keyword evidence="4 10" id="KW-0378">Hydrolase</keyword>
<dbReference type="SUPFAM" id="SSF52540">
    <property type="entry name" value="P-loop containing nucleoside triphosphate hydrolases"/>
    <property type="match status" value="1"/>
</dbReference>
<evidence type="ECO:0000256" key="5">
    <source>
        <dbReference type="ARBA" id="ARBA00022806"/>
    </source>
</evidence>
<evidence type="ECO:0000256" key="9">
    <source>
        <dbReference type="PROSITE-ProRule" id="PRU00552"/>
    </source>
</evidence>
<evidence type="ECO:0000256" key="4">
    <source>
        <dbReference type="ARBA" id="ARBA00022801"/>
    </source>
</evidence>
<dbReference type="PROSITE" id="PS00039">
    <property type="entry name" value="DEAD_ATP_HELICASE"/>
    <property type="match status" value="1"/>
</dbReference>
<dbReference type="GO" id="GO:0005634">
    <property type="term" value="C:nucleus"/>
    <property type="evidence" value="ECO:0007669"/>
    <property type="project" value="UniProtKB-SubCell"/>
</dbReference>
<keyword evidence="5 10" id="KW-0347">Helicase</keyword>
<feature type="domain" description="DEAD-box RNA helicase Q" evidence="14">
    <location>
        <begin position="19"/>
        <end position="47"/>
    </location>
</feature>
<dbReference type="SMART" id="SM00490">
    <property type="entry name" value="HELICc"/>
    <property type="match status" value="1"/>
</dbReference>
<accession>A0A3N4LU19</accession>
<keyword evidence="7" id="KW-0694">RNA-binding</keyword>
<feature type="domain" description="Helicase C-terminal" evidence="13">
    <location>
        <begin position="259"/>
        <end position="405"/>
    </location>
</feature>
<keyword evidence="3 10" id="KW-0547">Nucleotide-binding</keyword>
<proteinExistence type="inferred from homology"/>
<evidence type="ECO:0000259" key="12">
    <source>
        <dbReference type="PROSITE" id="PS51192"/>
    </source>
</evidence>
<dbReference type="GO" id="GO:0003723">
    <property type="term" value="F:RNA binding"/>
    <property type="evidence" value="ECO:0007669"/>
    <property type="project" value="UniProtKB-KW"/>
</dbReference>
<keyword evidence="2" id="KW-0690">Ribosome biogenesis</keyword>
<dbReference type="GO" id="GO:0042254">
    <property type="term" value="P:ribosome biogenesis"/>
    <property type="evidence" value="ECO:0007669"/>
    <property type="project" value="UniProtKB-KW"/>
</dbReference>
<dbReference type="InterPro" id="IPR014014">
    <property type="entry name" value="RNA_helicase_DEAD_Q_motif"/>
</dbReference>
<dbReference type="Pfam" id="PF00271">
    <property type="entry name" value="Helicase_C"/>
    <property type="match status" value="1"/>
</dbReference>
<evidence type="ECO:0000256" key="11">
    <source>
        <dbReference type="SAM" id="MobiDB-lite"/>
    </source>
</evidence>
<dbReference type="EMBL" id="ML121543">
    <property type="protein sequence ID" value="RPB24141.1"/>
    <property type="molecule type" value="Genomic_DNA"/>
</dbReference>
<dbReference type="InterPro" id="IPR014001">
    <property type="entry name" value="Helicase_ATP-bd"/>
</dbReference>
<dbReference type="SMART" id="SM00487">
    <property type="entry name" value="DEXDc"/>
    <property type="match status" value="1"/>
</dbReference>
<dbReference type="PROSITE" id="PS51195">
    <property type="entry name" value="Q_MOTIF"/>
    <property type="match status" value="1"/>
</dbReference>
<dbReference type="PROSITE" id="PS51192">
    <property type="entry name" value="HELICASE_ATP_BIND_1"/>
    <property type="match status" value="1"/>
</dbReference>
<dbReference type="InterPro" id="IPR011545">
    <property type="entry name" value="DEAD/DEAH_box_helicase_dom"/>
</dbReference>
<evidence type="ECO:0000256" key="2">
    <source>
        <dbReference type="ARBA" id="ARBA00022517"/>
    </source>
</evidence>
<evidence type="ECO:0000313" key="15">
    <source>
        <dbReference type="EMBL" id="RPB24141.1"/>
    </source>
</evidence>
<evidence type="ECO:0000256" key="7">
    <source>
        <dbReference type="ARBA" id="ARBA00022884"/>
    </source>
</evidence>
<dbReference type="OrthoDB" id="10261904at2759"/>
<evidence type="ECO:0000256" key="3">
    <source>
        <dbReference type="ARBA" id="ARBA00022741"/>
    </source>
</evidence>
<dbReference type="GO" id="GO:0005524">
    <property type="term" value="F:ATP binding"/>
    <property type="evidence" value="ECO:0007669"/>
    <property type="project" value="UniProtKB-KW"/>
</dbReference>
<keyword evidence="16" id="KW-1185">Reference proteome</keyword>
<comment type="subcellular location">
    <subcellularLocation>
        <location evidence="1">Nucleus</location>
    </subcellularLocation>
</comment>
<evidence type="ECO:0000313" key="16">
    <source>
        <dbReference type="Proteomes" id="UP000267821"/>
    </source>
</evidence>
<dbReference type="Gene3D" id="3.40.50.300">
    <property type="entry name" value="P-loop containing nucleotide triphosphate hydrolases"/>
    <property type="match status" value="2"/>
</dbReference>
<sequence length="453" mass="50159">MPTDGTNDAEVMPPKPIPSSFASLGVNRWLVDSLTAMAIRKPTPIQAACIGPILEGRDCIGGSRTGSGKTVAFAAPILQKWAEDPFGIFALILTPTRELALQMAEQFHALGSPQNIKLCLLIGGADMRTQAISLAQRPHVVIATPGRLADHIRSSGEDTICGLRRTRFVVLDEADRLLTDSFAEDLSECLDVVPSAEQGRQTLLFTATMTDEIRFLKDKPPVKGMKPVYICEIDTDQISIPPTLAQTYLFIPITVREAYLHTLLSTPRNENKSAIIFTNRTYTANLLTQTLKLLGHRVTALHSDLPQRERIDSLGRFRAQAARLLIATDVASRGLDIPVVELVINYDVPRDPDDYIHRVGRTARAGKKGESVTIITEHDVLLIQAIEERAGKKMEKYEDDEGVSLEGRVVRETLQVVSEKKREAIMNIEEGRNEKGKKRRRGKALDTSVSRKR</sequence>
<evidence type="ECO:0000259" key="13">
    <source>
        <dbReference type="PROSITE" id="PS51194"/>
    </source>
</evidence>
<feature type="domain" description="Helicase ATP-binding" evidence="12">
    <location>
        <begin position="50"/>
        <end position="227"/>
    </location>
</feature>
<dbReference type="InterPro" id="IPR001650">
    <property type="entry name" value="Helicase_C-like"/>
</dbReference>
<feature type="short sequence motif" description="Q motif" evidence="9">
    <location>
        <begin position="19"/>
        <end position="47"/>
    </location>
</feature>
<feature type="region of interest" description="Disordered" evidence="11">
    <location>
        <begin position="427"/>
        <end position="453"/>
    </location>
</feature>
<keyword evidence="8" id="KW-0539">Nucleus</keyword>
<dbReference type="InterPro" id="IPR027417">
    <property type="entry name" value="P-loop_NTPase"/>
</dbReference>
<dbReference type="GO" id="GO:0003724">
    <property type="term" value="F:RNA helicase activity"/>
    <property type="evidence" value="ECO:0007669"/>
    <property type="project" value="InterPro"/>
</dbReference>
<dbReference type="PROSITE" id="PS51194">
    <property type="entry name" value="HELICASE_CTER"/>
    <property type="match status" value="1"/>
</dbReference>
<dbReference type="Proteomes" id="UP000267821">
    <property type="component" value="Unassembled WGS sequence"/>
</dbReference>
<dbReference type="CDD" id="cd18787">
    <property type="entry name" value="SF2_C_DEAD"/>
    <property type="match status" value="1"/>
</dbReference>
<dbReference type="InterPro" id="IPR050079">
    <property type="entry name" value="DEAD_box_RNA_helicase"/>
</dbReference>
<dbReference type="InterPro" id="IPR000629">
    <property type="entry name" value="RNA-helicase_DEAD-box_CS"/>
</dbReference>
<dbReference type="GO" id="GO:0005829">
    <property type="term" value="C:cytosol"/>
    <property type="evidence" value="ECO:0007669"/>
    <property type="project" value="TreeGrafter"/>
</dbReference>
<comment type="similarity">
    <text evidence="10">Belongs to the DEAD box helicase family.</text>
</comment>
<dbReference type="FunCoup" id="A0A3N4LU19">
    <property type="interactions" value="833"/>
</dbReference>
<reference evidence="15 16" key="1">
    <citation type="journal article" date="2018" name="Nat. Ecol. Evol.">
        <title>Pezizomycetes genomes reveal the molecular basis of ectomycorrhizal truffle lifestyle.</title>
        <authorList>
            <person name="Murat C."/>
            <person name="Payen T."/>
            <person name="Noel B."/>
            <person name="Kuo A."/>
            <person name="Morin E."/>
            <person name="Chen J."/>
            <person name="Kohler A."/>
            <person name="Krizsan K."/>
            <person name="Balestrini R."/>
            <person name="Da Silva C."/>
            <person name="Montanini B."/>
            <person name="Hainaut M."/>
            <person name="Levati E."/>
            <person name="Barry K.W."/>
            <person name="Belfiori B."/>
            <person name="Cichocki N."/>
            <person name="Clum A."/>
            <person name="Dockter R.B."/>
            <person name="Fauchery L."/>
            <person name="Guy J."/>
            <person name="Iotti M."/>
            <person name="Le Tacon F."/>
            <person name="Lindquist E.A."/>
            <person name="Lipzen A."/>
            <person name="Malagnac F."/>
            <person name="Mello A."/>
            <person name="Molinier V."/>
            <person name="Miyauchi S."/>
            <person name="Poulain J."/>
            <person name="Riccioni C."/>
            <person name="Rubini A."/>
            <person name="Sitrit Y."/>
            <person name="Splivallo R."/>
            <person name="Traeger S."/>
            <person name="Wang M."/>
            <person name="Zifcakova L."/>
            <person name="Wipf D."/>
            <person name="Zambonelli A."/>
            <person name="Paolocci F."/>
            <person name="Nowrousian M."/>
            <person name="Ottonello S."/>
            <person name="Baldrian P."/>
            <person name="Spatafora J.W."/>
            <person name="Henrissat B."/>
            <person name="Nagy L.G."/>
            <person name="Aury J.M."/>
            <person name="Wincker P."/>
            <person name="Grigoriev I.V."/>
            <person name="Bonfante P."/>
            <person name="Martin F.M."/>
        </authorList>
    </citation>
    <scope>NUCLEOTIDE SEQUENCE [LARGE SCALE GENOMIC DNA]</scope>
    <source>
        <strain evidence="15 16">ATCC MYA-4762</strain>
    </source>
</reference>
<evidence type="ECO:0000256" key="6">
    <source>
        <dbReference type="ARBA" id="ARBA00022840"/>
    </source>
</evidence>
<evidence type="ECO:0000256" key="8">
    <source>
        <dbReference type="ARBA" id="ARBA00023242"/>
    </source>
</evidence>
<evidence type="ECO:0000256" key="1">
    <source>
        <dbReference type="ARBA" id="ARBA00004123"/>
    </source>
</evidence>
<dbReference type="PANTHER" id="PTHR47959">
    <property type="entry name" value="ATP-DEPENDENT RNA HELICASE RHLE-RELATED"/>
    <property type="match status" value="1"/>
</dbReference>
<protein>
    <submittedName>
        <fullName evidence="15">DEAD-domain-containing protein</fullName>
    </submittedName>
</protein>
<evidence type="ECO:0000256" key="10">
    <source>
        <dbReference type="RuleBase" id="RU000492"/>
    </source>
</evidence>
<name>A0A3N4LU19_9PEZI</name>